<dbReference type="Proteomes" id="UP001206925">
    <property type="component" value="Unassembled WGS sequence"/>
</dbReference>
<evidence type="ECO:0000313" key="2">
    <source>
        <dbReference type="Proteomes" id="UP001206925"/>
    </source>
</evidence>
<keyword evidence="2" id="KW-1185">Reference proteome</keyword>
<dbReference type="EMBL" id="JAMZMK010010483">
    <property type="protein sequence ID" value="KAI7731294.1"/>
    <property type="molecule type" value="Genomic_DNA"/>
</dbReference>
<organism evidence="1 2">
    <name type="scientific">Ambrosia artemisiifolia</name>
    <name type="common">Common ragweed</name>
    <dbReference type="NCBI Taxonomy" id="4212"/>
    <lineage>
        <taxon>Eukaryota</taxon>
        <taxon>Viridiplantae</taxon>
        <taxon>Streptophyta</taxon>
        <taxon>Embryophyta</taxon>
        <taxon>Tracheophyta</taxon>
        <taxon>Spermatophyta</taxon>
        <taxon>Magnoliopsida</taxon>
        <taxon>eudicotyledons</taxon>
        <taxon>Gunneridae</taxon>
        <taxon>Pentapetalae</taxon>
        <taxon>asterids</taxon>
        <taxon>campanulids</taxon>
        <taxon>Asterales</taxon>
        <taxon>Asteraceae</taxon>
        <taxon>Asteroideae</taxon>
        <taxon>Heliantheae alliance</taxon>
        <taxon>Heliantheae</taxon>
        <taxon>Ambrosia</taxon>
    </lineage>
</organism>
<proteinExistence type="predicted"/>
<comment type="caution">
    <text evidence="1">The sequence shown here is derived from an EMBL/GenBank/DDBJ whole genome shotgun (WGS) entry which is preliminary data.</text>
</comment>
<reference evidence="1" key="1">
    <citation type="submission" date="2022-06" db="EMBL/GenBank/DDBJ databases">
        <title>Uncovering the hologenomic basis of an extraordinary plant invasion.</title>
        <authorList>
            <person name="Bieker V.C."/>
            <person name="Martin M.D."/>
            <person name="Gilbert T."/>
            <person name="Hodgins K."/>
            <person name="Battlay P."/>
            <person name="Petersen B."/>
            <person name="Wilson J."/>
        </authorList>
    </citation>
    <scope>NUCLEOTIDE SEQUENCE</scope>
    <source>
        <strain evidence="1">AA19_3_7</strain>
        <tissue evidence="1">Leaf</tissue>
    </source>
</reference>
<accession>A0AAD5BXZ1</accession>
<name>A0AAD5BXZ1_AMBAR</name>
<gene>
    <name evidence="1" type="ORF">M8C21_002570</name>
</gene>
<feature type="non-terminal residue" evidence="1">
    <location>
        <position position="132"/>
    </location>
</feature>
<dbReference type="AlphaFoldDB" id="A0AAD5BXZ1"/>
<evidence type="ECO:0000313" key="1">
    <source>
        <dbReference type="EMBL" id="KAI7731294.1"/>
    </source>
</evidence>
<protein>
    <submittedName>
        <fullName evidence="1">Uncharacterized protein</fullName>
    </submittedName>
</protein>
<sequence length="132" mass="15412">AKKLLTISKVRKYDCASTHQQFVKFVSREYPPFHWDDHYWSQKTFASWFRSSVEKLQVVVFASRFPALDEKLQTVPKEHYLSQVVFASRFPAAVGKLQVVFASRFPSFVEKPHVVFASRFPSFVQKLKVVPK</sequence>